<evidence type="ECO:0000313" key="3">
    <source>
        <dbReference type="Proteomes" id="UP000248021"/>
    </source>
</evidence>
<dbReference type="EMBL" id="QJJK01000002">
    <property type="protein sequence ID" value="PXW63144.1"/>
    <property type="molecule type" value="Genomic_DNA"/>
</dbReference>
<dbReference type="AlphaFoldDB" id="A0A2V3UDI8"/>
<dbReference type="Proteomes" id="UP000248021">
    <property type="component" value="Unassembled WGS sequence"/>
</dbReference>
<reference evidence="2 3" key="1">
    <citation type="submission" date="2018-05" db="EMBL/GenBank/DDBJ databases">
        <title>Genomic Encyclopedia of Type Strains, Phase IV (KMG-IV): sequencing the most valuable type-strain genomes for metagenomic binning, comparative biology and taxonomic classification.</title>
        <authorList>
            <person name="Goeker M."/>
        </authorList>
    </citation>
    <scope>NUCLEOTIDE SEQUENCE [LARGE SCALE GENOMIC DNA]</scope>
    <source>
        <strain evidence="2 3">DSM 6462</strain>
    </source>
</reference>
<accession>A0A2V3UDI8</accession>
<proteinExistence type="predicted"/>
<name>A0A2V3UDI8_9HYPH</name>
<gene>
    <name evidence="2" type="ORF">C7450_10259</name>
</gene>
<dbReference type="InterPro" id="IPR002513">
    <property type="entry name" value="Tn3_Tnp_DDE_dom"/>
</dbReference>
<feature type="domain" description="Tn3 transposase DDE" evidence="1">
    <location>
        <begin position="21"/>
        <end position="84"/>
    </location>
</feature>
<dbReference type="GO" id="GO:0004803">
    <property type="term" value="F:transposase activity"/>
    <property type="evidence" value="ECO:0007669"/>
    <property type="project" value="InterPro"/>
</dbReference>
<comment type="caution">
    <text evidence="2">The sequence shown here is derived from an EMBL/GenBank/DDBJ whole genome shotgun (WGS) entry which is preliminary data.</text>
</comment>
<dbReference type="GO" id="GO:0006313">
    <property type="term" value="P:DNA transposition"/>
    <property type="evidence" value="ECO:0007669"/>
    <property type="project" value="InterPro"/>
</dbReference>
<protein>
    <submittedName>
        <fullName evidence="2">Tn3 transposase DDE domain-containing protein</fullName>
    </submittedName>
</protein>
<sequence>MPRFVPNQMRVEPESFFGIDHSHETQQYRASGLNLVIAAIVYWNSTDMAVAVAHLRLIGESVPDDLLAHTSPVGWEHIAFSGDFLWDRAALAANRKPLNLSPNSRAA</sequence>
<organism evidence="2 3">
    <name type="scientific">Chelatococcus asaccharovorans</name>
    <dbReference type="NCBI Taxonomy" id="28210"/>
    <lineage>
        <taxon>Bacteria</taxon>
        <taxon>Pseudomonadati</taxon>
        <taxon>Pseudomonadota</taxon>
        <taxon>Alphaproteobacteria</taxon>
        <taxon>Hyphomicrobiales</taxon>
        <taxon>Chelatococcaceae</taxon>
        <taxon>Chelatococcus</taxon>
    </lineage>
</organism>
<keyword evidence="3" id="KW-1185">Reference proteome</keyword>
<evidence type="ECO:0000313" key="2">
    <source>
        <dbReference type="EMBL" id="PXW63144.1"/>
    </source>
</evidence>
<evidence type="ECO:0000259" key="1">
    <source>
        <dbReference type="Pfam" id="PF01526"/>
    </source>
</evidence>
<dbReference type="Pfam" id="PF01526">
    <property type="entry name" value="DDE_Tnp_Tn3"/>
    <property type="match status" value="1"/>
</dbReference>